<dbReference type="STRING" id="109264.A0A1F8A0T8"/>
<reference evidence="1 2" key="1">
    <citation type="journal article" date="2016" name="Genome Biol. Evol.">
        <title>Draft genome sequence of an aflatoxigenic Aspergillus species, A. bombycis.</title>
        <authorList>
            <person name="Moore G.G."/>
            <person name="Mack B.M."/>
            <person name="Beltz S.B."/>
            <person name="Gilbert M.K."/>
        </authorList>
    </citation>
    <scope>NUCLEOTIDE SEQUENCE [LARGE SCALE GENOMIC DNA]</scope>
    <source>
        <strain evidence="2">NRRL 26010</strain>
    </source>
</reference>
<keyword evidence="2" id="KW-1185">Reference proteome</keyword>
<dbReference type="OrthoDB" id="10261408at2759"/>
<dbReference type="RefSeq" id="XP_022388766.1">
    <property type="nucleotide sequence ID" value="XM_022532914.1"/>
</dbReference>
<sequence>MQVDINYATVTLSASMSVQTIKTRKFLEVVQPERAVIVAREDRDARWDVSSQVCEQQQGCNADASRSTDLWPMATYQGILLHLIFARLQGGQARLDPRMKHSLPEIPSQLLIALVCSCLQRNMFFYLSIFAQFDSASVPDVFIWVGIEEVKRFALALYKVCQWSRADDAGLLSLADLQFAMPDSDELWHASSDLASRISASYGDRNKEDN</sequence>
<name>A0A1F8A0T8_9EURO</name>
<dbReference type="Proteomes" id="UP000179179">
    <property type="component" value="Unassembled WGS sequence"/>
</dbReference>
<evidence type="ECO:0000313" key="2">
    <source>
        <dbReference type="Proteomes" id="UP000179179"/>
    </source>
</evidence>
<evidence type="ECO:0000313" key="1">
    <source>
        <dbReference type="EMBL" id="OGM45049.1"/>
    </source>
</evidence>
<accession>A0A1F8A0T8</accession>
<dbReference type="EMBL" id="LYCR01000047">
    <property type="protein sequence ID" value="OGM45049.1"/>
    <property type="molecule type" value="Genomic_DNA"/>
</dbReference>
<comment type="caution">
    <text evidence="1">The sequence shown here is derived from an EMBL/GenBank/DDBJ whole genome shotgun (WGS) entry which is preliminary data.</text>
</comment>
<dbReference type="AlphaFoldDB" id="A0A1F8A0T8"/>
<gene>
    <name evidence="1" type="ORF">ABOM_005785</name>
</gene>
<protein>
    <submittedName>
        <fullName evidence="1">Uncharacterized protein</fullName>
    </submittedName>
</protein>
<dbReference type="GeneID" id="34449175"/>
<organism evidence="1 2">
    <name type="scientific">Aspergillus bombycis</name>
    <dbReference type="NCBI Taxonomy" id="109264"/>
    <lineage>
        <taxon>Eukaryota</taxon>
        <taxon>Fungi</taxon>
        <taxon>Dikarya</taxon>
        <taxon>Ascomycota</taxon>
        <taxon>Pezizomycotina</taxon>
        <taxon>Eurotiomycetes</taxon>
        <taxon>Eurotiomycetidae</taxon>
        <taxon>Eurotiales</taxon>
        <taxon>Aspergillaceae</taxon>
        <taxon>Aspergillus</taxon>
    </lineage>
</organism>
<proteinExistence type="predicted"/>